<gene>
    <name evidence="2" type="ORF">QTJ16_001372</name>
</gene>
<comment type="caution">
    <text evidence="2">The sequence shown here is derived from an EMBL/GenBank/DDBJ whole genome shotgun (WGS) entry which is preliminary data.</text>
</comment>
<proteinExistence type="predicted"/>
<evidence type="ECO:0000313" key="3">
    <source>
        <dbReference type="Proteomes" id="UP001285354"/>
    </source>
</evidence>
<feature type="compositionally biased region" description="Polar residues" evidence="1">
    <location>
        <begin position="21"/>
        <end position="40"/>
    </location>
</feature>
<feature type="region of interest" description="Disordered" evidence="1">
    <location>
        <begin position="21"/>
        <end position="79"/>
    </location>
</feature>
<organism evidence="2 3">
    <name type="scientific">Diplocarpon rosae</name>
    <dbReference type="NCBI Taxonomy" id="946125"/>
    <lineage>
        <taxon>Eukaryota</taxon>
        <taxon>Fungi</taxon>
        <taxon>Dikarya</taxon>
        <taxon>Ascomycota</taxon>
        <taxon>Pezizomycotina</taxon>
        <taxon>Leotiomycetes</taxon>
        <taxon>Helotiales</taxon>
        <taxon>Drepanopezizaceae</taxon>
        <taxon>Diplocarpon</taxon>
    </lineage>
</organism>
<keyword evidence="3" id="KW-1185">Reference proteome</keyword>
<evidence type="ECO:0000313" key="2">
    <source>
        <dbReference type="EMBL" id="KAK2630552.1"/>
    </source>
</evidence>
<protein>
    <submittedName>
        <fullName evidence="2">Uncharacterized protein</fullName>
    </submittedName>
</protein>
<reference evidence="2" key="1">
    <citation type="submission" date="2023-06" db="EMBL/GenBank/DDBJ databases">
        <title>Draft genome of Marssonina rosae.</title>
        <authorList>
            <person name="Cheng Q."/>
        </authorList>
    </citation>
    <scope>NUCLEOTIDE SEQUENCE</scope>
    <source>
        <strain evidence="2">R4</strain>
    </source>
</reference>
<accession>A0AAD9T7J5</accession>
<sequence>MAGLGRGDIYEGLTIGISASSLPPSLQVNQAPPKTSYDQQHNPRGDTLDADVIVSNRTRRRGRAPALDGRSSDLGLGKA</sequence>
<name>A0AAD9T7J5_9HELO</name>
<dbReference type="Proteomes" id="UP001285354">
    <property type="component" value="Unassembled WGS sequence"/>
</dbReference>
<evidence type="ECO:0000256" key="1">
    <source>
        <dbReference type="SAM" id="MobiDB-lite"/>
    </source>
</evidence>
<dbReference type="AlphaFoldDB" id="A0AAD9T7J5"/>
<dbReference type="EMBL" id="JAUBYV010000001">
    <property type="protein sequence ID" value="KAK2630552.1"/>
    <property type="molecule type" value="Genomic_DNA"/>
</dbReference>